<evidence type="ECO:0000256" key="3">
    <source>
        <dbReference type="ARBA" id="ARBA00022723"/>
    </source>
</evidence>
<gene>
    <name evidence="9" type="ORF">ASJ80_10145</name>
</gene>
<feature type="domain" description="4Fe-4S ferredoxin-type" evidence="8">
    <location>
        <begin position="341"/>
        <end position="369"/>
    </location>
</feature>
<keyword evidence="5" id="KW-0249">Electron transport</keyword>
<feature type="domain" description="4Fe-4S ferredoxin-type" evidence="8">
    <location>
        <begin position="391"/>
        <end position="419"/>
    </location>
</feature>
<name>A0A2A2H7F2_METBR</name>
<comment type="caution">
    <text evidence="9">The sequence shown here is derived from an EMBL/GenBank/DDBJ whole genome shotgun (WGS) entry which is preliminary data.</text>
</comment>
<evidence type="ECO:0000256" key="6">
    <source>
        <dbReference type="ARBA" id="ARBA00023004"/>
    </source>
</evidence>
<dbReference type="EMBL" id="LMVM01000007">
    <property type="protein sequence ID" value="PAV05342.1"/>
    <property type="molecule type" value="Genomic_DNA"/>
</dbReference>
<evidence type="ECO:0000313" key="9">
    <source>
        <dbReference type="EMBL" id="PAV05342.1"/>
    </source>
</evidence>
<dbReference type="SUPFAM" id="SSF54862">
    <property type="entry name" value="4Fe-4S ferredoxins"/>
    <property type="match status" value="4"/>
</dbReference>
<dbReference type="Pfam" id="PF12838">
    <property type="entry name" value="Fer4_7"/>
    <property type="match status" value="2"/>
</dbReference>
<evidence type="ECO:0000313" key="10">
    <source>
        <dbReference type="Proteomes" id="UP000217784"/>
    </source>
</evidence>
<evidence type="ECO:0000256" key="4">
    <source>
        <dbReference type="ARBA" id="ARBA00022737"/>
    </source>
</evidence>
<dbReference type="InterPro" id="IPR050572">
    <property type="entry name" value="Fe-S_Ferredoxin"/>
</dbReference>
<keyword evidence="3" id="KW-0479">Metal-binding</keyword>
<protein>
    <submittedName>
        <fullName evidence="9">Ferredoxin</fullName>
    </submittedName>
</protein>
<feature type="domain" description="4Fe-4S ferredoxin-type" evidence="8">
    <location>
        <begin position="160"/>
        <end position="190"/>
    </location>
</feature>
<keyword evidence="10" id="KW-1185">Reference proteome</keyword>
<keyword evidence="4" id="KW-0677">Repeat</keyword>
<accession>A0A2A2H7F2</accession>
<dbReference type="CDD" id="cd10549">
    <property type="entry name" value="MtMvhB_like"/>
    <property type="match status" value="2"/>
</dbReference>
<dbReference type="Pfam" id="PF00037">
    <property type="entry name" value="Fer4"/>
    <property type="match status" value="2"/>
</dbReference>
<dbReference type="PANTHER" id="PTHR43687:SF6">
    <property type="entry name" value="L-ASPARTATE SEMIALDEHYDE SULFURTRANSFERASE IRON-SULFUR SUBUNIT"/>
    <property type="match status" value="1"/>
</dbReference>
<dbReference type="PROSITE" id="PS51379">
    <property type="entry name" value="4FE4S_FER_2"/>
    <property type="match status" value="10"/>
</dbReference>
<evidence type="ECO:0000256" key="1">
    <source>
        <dbReference type="ARBA" id="ARBA00022448"/>
    </source>
</evidence>
<feature type="domain" description="4Fe-4S ferredoxin-type" evidence="8">
    <location>
        <begin position="88"/>
        <end position="117"/>
    </location>
</feature>
<feature type="domain" description="4Fe-4S ferredoxin-type" evidence="8">
    <location>
        <begin position="122"/>
        <end position="151"/>
    </location>
</feature>
<dbReference type="Pfam" id="PF25160">
    <property type="entry name" value="LdpA_Fe-S-bd"/>
    <property type="match status" value="1"/>
</dbReference>
<dbReference type="PROSITE" id="PS00198">
    <property type="entry name" value="4FE4S_FER_1"/>
    <property type="match status" value="5"/>
</dbReference>
<dbReference type="InterPro" id="IPR017900">
    <property type="entry name" value="4Fe4S_Fe_S_CS"/>
</dbReference>
<dbReference type="AlphaFoldDB" id="A0A2A2H7F2"/>
<evidence type="ECO:0000259" key="8">
    <source>
        <dbReference type="PROSITE" id="PS51379"/>
    </source>
</evidence>
<evidence type="ECO:0000256" key="7">
    <source>
        <dbReference type="ARBA" id="ARBA00023014"/>
    </source>
</evidence>
<dbReference type="Proteomes" id="UP000217784">
    <property type="component" value="Unassembled WGS sequence"/>
</dbReference>
<dbReference type="Gene3D" id="3.30.70.20">
    <property type="match status" value="7"/>
</dbReference>
<evidence type="ECO:0000256" key="5">
    <source>
        <dbReference type="ARBA" id="ARBA00022982"/>
    </source>
</evidence>
<feature type="domain" description="4Fe-4S ferredoxin-type" evidence="8">
    <location>
        <begin position="52"/>
        <end position="80"/>
    </location>
</feature>
<feature type="domain" description="4Fe-4S ferredoxin-type" evidence="8">
    <location>
        <begin position="192"/>
        <end position="221"/>
    </location>
</feature>
<dbReference type="RefSeq" id="WP_069584709.1">
    <property type="nucleotide sequence ID" value="NZ_LMVM01000007.1"/>
</dbReference>
<proteinExistence type="predicted"/>
<dbReference type="GO" id="GO:0046872">
    <property type="term" value="F:metal ion binding"/>
    <property type="evidence" value="ECO:0007669"/>
    <property type="project" value="UniProtKB-KW"/>
</dbReference>
<dbReference type="PANTHER" id="PTHR43687">
    <property type="entry name" value="ADENYLYLSULFATE REDUCTASE, BETA SUBUNIT"/>
    <property type="match status" value="1"/>
</dbReference>
<dbReference type="InterPro" id="IPR057431">
    <property type="entry name" value="LdpA_Fe-S-bd"/>
</dbReference>
<organism evidence="9 10">
    <name type="scientific">Methanobacterium bryantii</name>
    <dbReference type="NCBI Taxonomy" id="2161"/>
    <lineage>
        <taxon>Archaea</taxon>
        <taxon>Methanobacteriati</taxon>
        <taxon>Methanobacteriota</taxon>
        <taxon>Methanomada group</taxon>
        <taxon>Methanobacteria</taxon>
        <taxon>Methanobacteriales</taxon>
        <taxon>Methanobacteriaceae</taxon>
        <taxon>Methanobacterium</taxon>
    </lineage>
</organism>
<sequence length="449" mass="49193">MPETKTDRKPSKPLREVEVAYEIDSSKCEQCVDKPCLQACPVEAVHEVPPDKHIEIDDKCFGCVLCREACPFDAIKMETTLADAVRENVPNINPKLCRRCGACVNACRTGAIQLISSGREEAHSVIDEEKCVKCGYCSRVCPTEAIKYGEILPRSVAGGKGVVVNEKQCIGCMTCTRVCPSKGAINVGKISKLPYINPAYCARCEECMDVCPSTAIRYSSRKKAYEKFGKIKTMEIVSELLEKETAKLARDAGKVDTILNKISRDVSFEHTEDEFEIDITDKLKDEISAAMDGALEIEDIKDVIESTVPKRNIAVVEESCIGCGACIGVCPVEAMELEMPSPVHVGEECIYCGKCVETCPFGSIVLKEEYFDAHDNKIFFVRKNLEGPRTGEISIDSETCQLCGVCVNKCPKDAMSIKEGKVVVDTEKCIVCDTCEVTCPVGAVKLKAP</sequence>
<dbReference type="InterPro" id="IPR017896">
    <property type="entry name" value="4Fe4S_Fe-S-bd"/>
</dbReference>
<keyword evidence="7" id="KW-0411">Iron-sulfur</keyword>
<dbReference type="GO" id="GO:0016491">
    <property type="term" value="F:oxidoreductase activity"/>
    <property type="evidence" value="ECO:0007669"/>
    <property type="project" value="UniProtKB-ARBA"/>
</dbReference>
<reference evidence="9 10" key="1">
    <citation type="journal article" date="2017" name="BMC Genomics">
        <title>Genomic analysis of methanogenic archaea reveals a shift towards energy conservation.</title>
        <authorList>
            <person name="Gilmore S.P."/>
            <person name="Henske J.K."/>
            <person name="Sexton J.A."/>
            <person name="Solomon K.V."/>
            <person name="Seppala S."/>
            <person name="Yoo J.I."/>
            <person name="Huyett L.M."/>
            <person name="Pressman A."/>
            <person name="Cogan J.Z."/>
            <person name="Kivenson V."/>
            <person name="Peng X."/>
            <person name="Tan Y."/>
            <person name="Valentine D.L."/>
            <person name="O'Malley M.A."/>
        </authorList>
    </citation>
    <scope>NUCLEOTIDE SEQUENCE [LARGE SCALE GENOMIC DNA]</scope>
    <source>
        <strain evidence="9 10">M.o.H.</strain>
    </source>
</reference>
<feature type="domain" description="4Fe-4S ferredoxin-type" evidence="8">
    <location>
        <begin position="420"/>
        <end position="449"/>
    </location>
</feature>
<keyword evidence="2" id="KW-0004">4Fe-4S</keyword>
<feature type="domain" description="4Fe-4S ferredoxin-type" evidence="8">
    <location>
        <begin position="19"/>
        <end position="51"/>
    </location>
</feature>
<dbReference type="GO" id="GO:0051539">
    <property type="term" value="F:4 iron, 4 sulfur cluster binding"/>
    <property type="evidence" value="ECO:0007669"/>
    <property type="project" value="UniProtKB-KW"/>
</dbReference>
<evidence type="ECO:0000256" key="2">
    <source>
        <dbReference type="ARBA" id="ARBA00022485"/>
    </source>
</evidence>
<feature type="domain" description="4Fe-4S ferredoxin-type" evidence="8">
    <location>
        <begin position="311"/>
        <end position="340"/>
    </location>
</feature>
<keyword evidence="6" id="KW-0408">Iron</keyword>
<dbReference type="Pfam" id="PF14697">
    <property type="entry name" value="Fer4_21"/>
    <property type="match status" value="1"/>
</dbReference>
<keyword evidence="1" id="KW-0813">Transport</keyword>
<dbReference type="OrthoDB" id="23478at2157"/>